<organism evidence="2 3">
    <name type="scientific">Ignelater luminosus</name>
    <name type="common">Cucubano</name>
    <name type="synonym">Pyrophorus luminosus</name>
    <dbReference type="NCBI Taxonomy" id="2038154"/>
    <lineage>
        <taxon>Eukaryota</taxon>
        <taxon>Metazoa</taxon>
        <taxon>Ecdysozoa</taxon>
        <taxon>Arthropoda</taxon>
        <taxon>Hexapoda</taxon>
        <taxon>Insecta</taxon>
        <taxon>Pterygota</taxon>
        <taxon>Neoptera</taxon>
        <taxon>Endopterygota</taxon>
        <taxon>Coleoptera</taxon>
        <taxon>Polyphaga</taxon>
        <taxon>Elateriformia</taxon>
        <taxon>Elateroidea</taxon>
        <taxon>Elateridae</taxon>
        <taxon>Agrypninae</taxon>
        <taxon>Pyrophorini</taxon>
        <taxon>Ignelater</taxon>
    </lineage>
</organism>
<name>A0A8K0FYM7_IGNLU</name>
<sequence>MDKTQPLNSLKGFPKDEIFSFDEKVIPQHLFNTSAALDDLPAVASTAVALTSTTTTETSSALKNLHMKSTVACKELLLRAVKSHSSGEKKKKMRIATGSEVITSMRRRLQKNKRIKERNRLK</sequence>
<gene>
    <name evidence="2" type="ORF">ILUMI_26973</name>
</gene>
<dbReference type="EMBL" id="VTPC01091213">
    <property type="protein sequence ID" value="KAF2879194.1"/>
    <property type="molecule type" value="Genomic_DNA"/>
</dbReference>
<dbReference type="Proteomes" id="UP000801492">
    <property type="component" value="Unassembled WGS sequence"/>
</dbReference>
<feature type="non-terminal residue" evidence="2">
    <location>
        <position position="1"/>
    </location>
</feature>
<dbReference type="AlphaFoldDB" id="A0A8K0FYM7"/>
<proteinExistence type="predicted"/>
<comment type="caution">
    <text evidence="2">The sequence shown here is derived from an EMBL/GenBank/DDBJ whole genome shotgun (WGS) entry which is preliminary data.</text>
</comment>
<evidence type="ECO:0000256" key="1">
    <source>
        <dbReference type="SAM" id="MobiDB-lite"/>
    </source>
</evidence>
<evidence type="ECO:0000313" key="2">
    <source>
        <dbReference type="EMBL" id="KAF2879194.1"/>
    </source>
</evidence>
<feature type="compositionally biased region" description="Basic residues" evidence="1">
    <location>
        <begin position="105"/>
        <end position="122"/>
    </location>
</feature>
<accession>A0A8K0FYM7</accession>
<evidence type="ECO:0000313" key="3">
    <source>
        <dbReference type="Proteomes" id="UP000801492"/>
    </source>
</evidence>
<feature type="region of interest" description="Disordered" evidence="1">
    <location>
        <begin position="83"/>
        <end position="122"/>
    </location>
</feature>
<keyword evidence="3" id="KW-1185">Reference proteome</keyword>
<protein>
    <submittedName>
        <fullName evidence="2">Uncharacterized protein</fullName>
    </submittedName>
</protein>
<reference evidence="2" key="1">
    <citation type="submission" date="2019-08" db="EMBL/GenBank/DDBJ databases">
        <title>The genome of the North American firefly Photinus pyralis.</title>
        <authorList>
            <consortium name="Photinus pyralis genome working group"/>
            <person name="Fallon T.R."/>
            <person name="Sander Lower S.E."/>
            <person name="Weng J.-K."/>
        </authorList>
    </citation>
    <scope>NUCLEOTIDE SEQUENCE</scope>
    <source>
        <strain evidence="2">TRF0915ILg1</strain>
        <tissue evidence="2">Whole body</tissue>
    </source>
</reference>